<keyword evidence="3" id="KW-1185">Reference proteome</keyword>
<dbReference type="PANTHER" id="PTHR10151:SF120">
    <property type="entry name" value="BIS(5'-ADENOSYL)-TRIPHOSPHATASE"/>
    <property type="match status" value="1"/>
</dbReference>
<reference evidence="2 3" key="1">
    <citation type="submission" date="2019-12" db="EMBL/GenBank/DDBJ databases">
        <title>Genomic-based taxomic classification of the family Erythrobacteraceae.</title>
        <authorList>
            <person name="Xu L."/>
        </authorList>
    </citation>
    <scope>NUCLEOTIDE SEQUENCE [LARGE SCALE GENOMIC DNA]</scope>
    <source>
        <strain evidence="2 3">H32</strain>
    </source>
</reference>
<dbReference type="CDD" id="cd16018">
    <property type="entry name" value="Enpp"/>
    <property type="match status" value="1"/>
</dbReference>
<dbReference type="SUPFAM" id="SSF53649">
    <property type="entry name" value="Alkaline phosphatase-like"/>
    <property type="match status" value="1"/>
</dbReference>
<gene>
    <name evidence="2" type="ORF">GRI72_05505</name>
</gene>
<dbReference type="InterPro" id="IPR002591">
    <property type="entry name" value="Phosphodiest/P_Trfase"/>
</dbReference>
<evidence type="ECO:0000256" key="1">
    <source>
        <dbReference type="SAM" id="SignalP"/>
    </source>
</evidence>
<keyword evidence="1" id="KW-0732">Signal</keyword>
<dbReference type="Proteomes" id="UP000444401">
    <property type="component" value="Unassembled WGS sequence"/>
</dbReference>
<comment type="caution">
    <text evidence="2">The sequence shown here is derived from an EMBL/GenBank/DDBJ whole genome shotgun (WGS) entry which is preliminary data.</text>
</comment>
<organism evidence="2 3">
    <name type="scientific">Pelagerythrobacter marinus</name>
    <dbReference type="NCBI Taxonomy" id="538382"/>
    <lineage>
        <taxon>Bacteria</taxon>
        <taxon>Pseudomonadati</taxon>
        <taxon>Pseudomonadota</taxon>
        <taxon>Alphaproteobacteria</taxon>
        <taxon>Sphingomonadales</taxon>
        <taxon>Erythrobacteraceae</taxon>
        <taxon>Pelagerythrobacter</taxon>
    </lineage>
</organism>
<dbReference type="Pfam" id="PF01663">
    <property type="entry name" value="Phosphodiest"/>
    <property type="match status" value="1"/>
</dbReference>
<dbReference type="RefSeq" id="WP_160732930.1">
    <property type="nucleotide sequence ID" value="NZ_WTYO01000002.1"/>
</dbReference>
<evidence type="ECO:0000313" key="3">
    <source>
        <dbReference type="Proteomes" id="UP000444401"/>
    </source>
</evidence>
<dbReference type="Gene3D" id="3.40.720.10">
    <property type="entry name" value="Alkaline Phosphatase, subunit A"/>
    <property type="match status" value="1"/>
</dbReference>
<feature type="signal peptide" evidence="1">
    <location>
        <begin position="1"/>
        <end position="22"/>
    </location>
</feature>
<protein>
    <submittedName>
        <fullName evidence="2">Alkaline phosphatase family protein</fullName>
    </submittedName>
</protein>
<proteinExistence type="predicted"/>
<dbReference type="InterPro" id="IPR017850">
    <property type="entry name" value="Alkaline_phosphatase_core_sf"/>
</dbReference>
<dbReference type="Gene3D" id="3.30.1360.180">
    <property type="match status" value="1"/>
</dbReference>
<sequence length="431" mass="46566">MTRLARALSLAAAALLAACVPAADAPSLQSAGAPAAAMAQERAPVTILVSIDGFRPDYLDRGVTPTLSRLAQGGVRAPMQPSFPTKTFPNHWTLVTGEVPDVHGITANRIEHPERPEEVFTMATLDPWWWNASRPVWVEAEEAGIRTAAMFWPGSAVAWGGTMPEGGRGSPQGGRYPQDWQQFSMEVTNTQRVNTVLDWLRRPARIRPGFVTLYFDAVDTAGHRGGPDSAELNAAVRTIDRHIGDLVSGLAELGQPANLVIVSDHGMAATSSQRVVALDETVDPALYRVVESGAYVTFHPTEGNRRAFEAALLRDHPHMQCWRKEAIPARFAYGTNPRVPPYLCVAETGWTIARTRSAREWTGGSHGYDHEAPEMAALFLAHGPAFERGVRLPTVRNTAVAPLVRVLLGLGDGSGAEAFRPALKRQGAAAD</sequence>
<feature type="chain" id="PRO_5046481914" evidence="1">
    <location>
        <begin position="23"/>
        <end position="431"/>
    </location>
</feature>
<dbReference type="PANTHER" id="PTHR10151">
    <property type="entry name" value="ECTONUCLEOTIDE PYROPHOSPHATASE/PHOSPHODIESTERASE"/>
    <property type="match status" value="1"/>
</dbReference>
<evidence type="ECO:0000313" key="2">
    <source>
        <dbReference type="EMBL" id="MXO68282.1"/>
    </source>
</evidence>
<dbReference type="PROSITE" id="PS51257">
    <property type="entry name" value="PROKAR_LIPOPROTEIN"/>
    <property type="match status" value="1"/>
</dbReference>
<name>A0ABW9UY60_9SPHN</name>
<dbReference type="EMBL" id="WTYO01000002">
    <property type="protein sequence ID" value="MXO68282.1"/>
    <property type="molecule type" value="Genomic_DNA"/>
</dbReference>
<accession>A0ABW9UY60</accession>